<sequence length="31" mass="3857">MFLWVEFRDPRFLSLVRVNHYHPLLRSCPIN</sequence>
<proteinExistence type="predicted"/>
<evidence type="ECO:0000313" key="2">
    <source>
        <dbReference type="Proteomes" id="UP000028999"/>
    </source>
</evidence>
<dbReference type="AlphaFoldDB" id="A0A078G015"/>
<evidence type="ECO:0000313" key="1">
    <source>
        <dbReference type="EMBL" id="CDY18332.1"/>
    </source>
</evidence>
<protein>
    <submittedName>
        <fullName evidence="1">BnaC09g30820D protein</fullName>
    </submittedName>
</protein>
<gene>
    <name evidence="1" type="primary">BnaC09g30820D</name>
    <name evidence="1" type="ORF">GSBRNA2T00002918001</name>
</gene>
<dbReference type="PaxDb" id="3708-A0A078G015"/>
<dbReference type="Proteomes" id="UP000028999">
    <property type="component" value="Unassembled WGS sequence"/>
</dbReference>
<keyword evidence="2" id="KW-1185">Reference proteome</keyword>
<name>A0A078G015_BRANA</name>
<dbReference type="Gramene" id="CDY18332">
    <property type="protein sequence ID" value="CDY18332"/>
    <property type="gene ID" value="GSBRNA2T00002918001"/>
</dbReference>
<organism evidence="1 2">
    <name type="scientific">Brassica napus</name>
    <name type="common">Rape</name>
    <dbReference type="NCBI Taxonomy" id="3708"/>
    <lineage>
        <taxon>Eukaryota</taxon>
        <taxon>Viridiplantae</taxon>
        <taxon>Streptophyta</taxon>
        <taxon>Embryophyta</taxon>
        <taxon>Tracheophyta</taxon>
        <taxon>Spermatophyta</taxon>
        <taxon>Magnoliopsida</taxon>
        <taxon>eudicotyledons</taxon>
        <taxon>Gunneridae</taxon>
        <taxon>Pentapetalae</taxon>
        <taxon>rosids</taxon>
        <taxon>malvids</taxon>
        <taxon>Brassicales</taxon>
        <taxon>Brassicaceae</taxon>
        <taxon>Brassiceae</taxon>
        <taxon>Brassica</taxon>
    </lineage>
</organism>
<reference evidence="1 2" key="1">
    <citation type="journal article" date="2014" name="Science">
        <title>Plant genetics. Early allopolyploid evolution in the post-Neolithic Brassica napus oilseed genome.</title>
        <authorList>
            <person name="Chalhoub B."/>
            <person name="Denoeud F."/>
            <person name="Liu S."/>
            <person name="Parkin I.A."/>
            <person name="Tang H."/>
            <person name="Wang X."/>
            <person name="Chiquet J."/>
            <person name="Belcram H."/>
            <person name="Tong C."/>
            <person name="Samans B."/>
            <person name="Correa M."/>
            <person name="Da Silva C."/>
            <person name="Just J."/>
            <person name="Falentin C."/>
            <person name="Koh C.S."/>
            <person name="Le Clainche I."/>
            <person name="Bernard M."/>
            <person name="Bento P."/>
            <person name="Noel B."/>
            <person name="Labadie K."/>
            <person name="Alberti A."/>
            <person name="Charles M."/>
            <person name="Arnaud D."/>
            <person name="Guo H."/>
            <person name="Daviaud C."/>
            <person name="Alamery S."/>
            <person name="Jabbari K."/>
            <person name="Zhao M."/>
            <person name="Edger P.P."/>
            <person name="Chelaifa H."/>
            <person name="Tack D."/>
            <person name="Lassalle G."/>
            <person name="Mestiri I."/>
            <person name="Schnel N."/>
            <person name="Le Paslier M.C."/>
            <person name="Fan G."/>
            <person name="Renault V."/>
            <person name="Bayer P.E."/>
            <person name="Golicz A.A."/>
            <person name="Manoli S."/>
            <person name="Lee T.H."/>
            <person name="Thi V.H."/>
            <person name="Chalabi S."/>
            <person name="Hu Q."/>
            <person name="Fan C."/>
            <person name="Tollenaere R."/>
            <person name="Lu Y."/>
            <person name="Battail C."/>
            <person name="Shen J."/>
            <person name="Sidebottom C.H."/>
            <person name="Wang X."/>
            <person name="Canaguier A."/>
            <person name="Chauveau A."/>
            <person name="Berard A."/>
            <person name="Deniot G."/>
            <person name="Guan M."/>
            <person name="Liu Z."/>
            <person name="Sun F."/>
            <person name="Lim Y.P."/>
            <person name="Lyons E."/>
            <person name="Town C.D."/>
            <person name="Bancroft I."/>
            <person name="Wang X."/>
            <person name="Meng J."/>
            <person name="Ma J."/>
            <person name="Pires J.C."/>
            <person name="King G.J."/>
            <person name="Brunel D."/>
            <person name="Delourme R."/>
            <person name="Renard M."/>
            <person name="Aury J.M."/>
            <person name="Adams K.L."/>
            <person name="Batley J."/>
            <person name="Snowdon R.J."/>
            <person name="Tost J."/>
            <person name="Edwards D."/>
            <person name="Zhou Y."/>
            <person name="Hua W."/>
            <person name="Sharpe A.G."/>
            <person name="Paterson A.H."/>
            <person name="Guan C."/>
            <person name="Wincker P."/>
        </authorList>
    </citation>
    <scope>NUCLEOTIDE SEQUENCE [LARGE SCALE GENOMIC DNA]</scope>
    <source>
        <strain evidence="2">cv. Darmor-bzh</strain>
    </source>
</reference>
<dbReference type="EMBL" id="LK032084">
    <property type="protein sequence ID" value="CDY18332.1"/>
    <property type="molecule type" value="Genomic_DNA"/>
</dbReference>
<accession>A0A078G015</accession>